<dbReference type="Proteomes" id="UP000701702">
    <property type="component" value="Unassembled WGS sequence"/>
</dbReference>
<accession>A0ABN7ZQF4</accession>
<dbReference type="RefSeq" id="WP_224009507.1">
    <property type="nucleotide sequence ID" value="NZ_CAJZAF010000049.1"/>
</dbReference>
<protein>
    <submittedName>
        <fullName evidence="8">P-loop guanosine triphosphatase YjiA</fullName>
        <ecNumber evidence="8">3.6.-.-</ecNumber>
    </submittedName>
</protein>
<dbReference type="PANTHER" id="PTHR13748">
    <property type="entry name" value="COBW-RELATED"/>
    <property type="match status" value="1"/>
</dbReference>
<dbReference type="InterPro" id="IPR027417">
    <property type="entry name" value="P-loop_NTPase"/>
</dbReference>
<sequence>MNAPAVAQQPPVPVTILTGFLGSGKTTLLNHILTQKHGHRIAVIENEFGEVDVDSDLVMTSDEEIYQMTNGCICCVVDVRTDLVRILQTLLERPERFDHILVETSGLADPTPVAATFFMDNEVAKQVTLDGILTLVDTVHIEDHLDDPQLTGFDNQAVDQIVAADRVILNKTDLVDAARLDALESRIHKLNEGAQILRSNYAQVDLGKILGIGGFTPGTVQMDAHDNDHHDHDDPDHVCDAHCDHAHGNDDGDAPHGHRHDPSVTSISLVFNQPFDQQRLEHGLKALLAAQGDDVFRMKGIVAVAGDDRRYVLQAVHRLMDFHPEDVRSTETSQSKFVFIGRNLDRGRLQVLLDLCLEREICGIVA</sequence>
<evidence type="ECO:0000313" key="9">
    <source>
        <dbReference type="Proteomes" id="UP000701702"/>
    </source>
</evidence>
<evidence type="ECO:0000256" key="3">
    <source>
        <dbReference type="ARBA" id="ARBA00023186"/>
    </source>
</evidence>
<dbReference type="CDD" id="cd03112">
    <property type="entry name" value="CobW-like"/>
    <property type="match status" value="1"/>
</dbReference>
<organism evidence="8 9">
    <name type="scientific">Cupriavidus pinatubonensis</name>
    <dbReference type="NCBI Taxonomy" id="248026"/>
    <lineage>
        <taxon>Bacteria</taxon>
        <taxon>Pseudomonadati</taxon>
        <taxon>Pseudomonadota</taxon>
        <taxon>Betaproteobacteria</taxon>
        <taxon>Burkholderiales</taxon>
        <taxon>Burkholderiaceae</taxon>
        <taxon>Cupriavidus</taxon>
    </lineage>
</organism>
<dbReference type="Pfam" id="PF02492">
    <property type="entry name" value="cobW"/>
    <property type="match status" value="1"/>
</dbReference>
<gene>
    <name evidence="8" type="primary">yjiA_3</name>
    <name evidence="8" type="ORF">LMG23994_06150</name>
</gene>
<keyword evidence="1" id="KW-0547">Nucleotide-binding</keyword>
<dbReference type="Gene3D" id="3.40.50.300">
    <property type="entry name" value="P-loop containing nucleotide triphosphate hydrolases"/>
    <property type="match status" value="1"/>
</dbReference>
<dbReference type="EC" id="3.6.-.-" evidence="8"/>
<comment type="function">
    <text evidence="5">Zinc chaperone that directly transfers zinc cofactor to target proteins, thereby activating them. Zinc is transferred from the CXCC motif in the GTPase domain to the zinc binding site in target proteins in a process requiring GTP hydrolysis.</text>
</comment>
<dbReference type="GO" id="GO:0016787">
    <property type="term" value="F:hydrolase activity"/>
    <property type="evidence" value="ECO:0007669"/>
    <property type="project" value="UniProtKB-KW"/>
</dbReference>
<keyword evidence="2 8" id="KW-0378">Hydrolase</keyword>
<dbReference type="InterPro" id="IPR011629">
    <property type="entry name" value="CobW-like_C"/>
</dbReference>
<dbReference type="EMBL" id="CAJZAF010000049">
    <property type="protein sequence ID" value="CAG9186297.1"/>
    <property type="molecule type" value="Genomic_DNA"/>
</dbReference>
<evidence type="ECO:0000313" key="8">
    <source>
        <dbReference type="EMBL" id="CAG9186297.1"/>
    </source>
</evidence>
<dbReference type="Gene3D" id="3.30.1220.10">
    <property type="entry name" value="CobW-like, C-terminal domain"/>
    <property type="match status" value="1"/>
</dbReference>
<evidence type="ECO:0000256" key="5">
    <source>
        <dbReference type="ARBA" id="ARBA00045658"/>
    </source>
</evidence>
<dbReference type="SUPFAM" id="SSF90002">
    <property type="entry name" value="Hypothetical protein YjiA, C-terminal domain"/>
    <property type="match status" value="1"/>
</dbReference>
<name>A0ABN7ZQF4_9BURK</name>
<reference evidence="8 9" key="1">
    <citation type="submission" date="2021-08" db="EMBL/GenBank/DDBJ databases">
        <authorList>
            <person name="Peeters C."/>
        </authorList>
    </citation>
    <scope>NUCLEOTIDE SEQUENCE [LARGE SCALE GENOMIC DNA]</scope>
    <source>
        <strain evidence="8 9">LMG 23994</strain>
    </source>
</reference>
<dbReference type="InterPro" id="IPR036627">
    <property type="entry name" value="CobW-likC_sf"/>
</dbReference>
<evidence type="ECO:0000256" key="6">
    <source>
        <dbReference type="ARBA" id="ARBA00049117"/>
    </source>
</evidence>
<evidence type="ECO:0000256" key="4">
    <source>
        <dbReference type="ARBA" id="ARBA00034320"/>
    </source>
</evidence>
<comment type="similarity">
    <text evidence="4">Belongs to the SIMIBI class G3E GTPase family. ZNG1 subfamily.</text>
</comment>
<evidence type="ECO:0000256" key="1">
    <source>
        <dbReference type="ARBA" id="ARBA00022741"/>
    </source>
</evidence>
<comment type="caution">
    <text evidence="8">The sequence shown here is derived from an EMBL/GenBank/DDBJ whole genome shotgun (WGS) entry which is preliminary data.</text>
</comment>
<dbReference type="SMART" id="SM00833">
    <property type="entry name" value="CobW_C"/>
    <property type="match status" value="1"/>
</dbReference>
<evidence type="ECO:0000259" key="7">
    <source>
        <dbReference type="SMART" id="SM00833"/>
    </source>
</evidence>
<keyword evidence="9" id="KW-1185">Reference proteome</keyword>
<keyword evidence="3" id="KW-0143">Chaperone</keyword>
<dbReference type="InterPro" id="IPR051316">
    <property type="entry name" value="Zinc-reg_GTPase_activator"/>
</dbReference>
<proteinExistence type="inferred from homology"/>
<feature type="domain" description="CobW C-terminal" evidence="7">
    <location>
        <begin position="264"/>
        <end position="357"/>
    </location>
</feature>
<evidence type="ECO:0000256" key="2">
    <source>
        <dbReference type="ARBA" id="ARBA00022801"/>
    </source>
</evidence>
<dbReference type="PANTHER" id="PTHR13748:SF62">
    <property type="entry name" value="COBW DOMAIN-CONTAINING PROTEIN"/>
    <property type="match status" value="1"/>
</dbReference>
<dbReference type="SUPFAM" id="SSF52540">
    <property type="entry name" value="P-loop containing nucleoside triphosphate hydrolases"/>
    <property type="match status" value="1"/>
</dbReference>
<dbReference type="Pfam" id="PF07683">
    <property type="entry name" value="CobW_C"/>
    <property type="match status" value="1"/>
</dbReference>
<dbReference type="InterPro" id="IPR003495">
    <property type="entry name" value="CobW/HypB/UreG_nucleotide-bd"/>
</dbReference>
<comment type="catalytic activity">
    <reaction evidence="6">
        <text>GTP + H2O = GDP + phosphate + H(+)</text>
        <dbReference type="Rhea" id="RHEA:19669"/>
        <dbReference type="ChEBI" id="CHEBI:15377"/>
        <dbReference type="ChEBI" id="CHEBI:15378"/>
        <dbReference type="ChEBI" id="CHEBI:37565"/>
        <dbReference type="ChEBI" id="CHEBI:43474"/>
        <dbReference type="ChEBI" id="CHEBI:58189"/>
    </reaction>
    <physiologicalReaction direction="left-to-right" evidence="6">
        <dbReference type="Rhea" id="RHEA:19670"/>
    </physiologicalReaction>
</comment>